<evidence type="ECO:0000313" key="2">
    <source>
        <dbReference type="EMBL" id="KKN68451.1"/>
    </source>
</evidence>
<feature type="region of interest" description="Disordered" evidence="1">
    <location>
        <begin position="1"/>
        <end position="75"/>
    </location>
</feature>
<protein>
    <submittedName>
        <fullName evidence="2">Uncharacterized protein</fullName>
    </submittedName>
</protein>
<organism evidence="2">
    <name type="scientific">marine sediment metagenome</name>
    <dbReference type="NCBI Taxonomy" id="412755"/>
    <lineage>
        <taxon>unclassified sequences</taxon>
        <taxon>metagenomes</taxon>
        <taxon>ecological metagenomes</taxon>
    </lineage>
</organism>
<evidence type="ECO:0000256" key="1">
    <source>
        <dbReference type="SAM" id="MobiDB-lite"/>
    </source>
</evidence>
<sequence>MADEVVNQELPEGSPATQVVPGDGQPENNQATAVPTEEGVPPPPVETTITEPEPSSEQAAGIRLKGERDAAVEEAKETKAKLAFLEQERVAERAARPSQRETKEEKQARFQSEGHSYVDTAIEVLEDKFSSRREWDKLMSAPASRKDPQYEARIKEIVKKYDLGTGNHARDAYFAYLEYDKKFGAQLPRDPASTVEKTALGGAPAGGGTPGQPKSKRDQARELYTSGKISEALKMHKEAKKEEEQE</sequence>
<gene>
    <name evidence="2" type="ORF">LCGC14_0450870</name>
</gene>
<accession>A0A0F9V4K0</accession>
<feature type="compositionally biased region" description="Basic and acidic residues" evidence="1">
    <location>
        <begin position="64"/>
        <end position="75"/>
    </location>
</feature>
<feature type="region of interest" description="Disordered" evidence="1">
    <location>
        <begin position="92"/>
        <end position="114"/>
    </location>
</feature>
<feature type="compositionally biased region" description="Basic and acidic residues" evidence="1">
    <location>
        <begin position="231"/>
        <end position="246"/>
    </location>
</feature>
<reference evidence="2" key="1">
    <citation type="journal article" date="2015" name="Nature">
        <title>Complex archaea that bridge the gap between prokaryotes and eukaryotes.</title>
        <authorList>
            <person name="Spang A."/>
            <person name="Saw J.H."/>
            <person name="Jorgensen S.L."/>
            <person name="Zaremba-Niedzwiedzka K."/>
            <person name="Martijn J."/>
            <person name="Lind A.E."/>
            <person name="van Eijk R."/>
            <person name="Schleper C."/>
            <person name="Guy L."/>
            <person name="Ettema T.J."/>
        </authorList>
    </citation>
    <scope>NUCLEOTIDE SEQUENCE</scope>
</reference>
<dbReference type="EMBL" id="LAZR01000448">
    <property type="protein sequence ID" value="KKN68451.1"/>
    <property type="molecule type" value="Genomic_DNA"/>
</dbReference>
<comment type="caution">
    <text evidence="2">The sequence shown here is derived from an EMBL/GenBank/DDBJ whole genome shotgun (WGS) entry which is preliminary data.</text>
</comment>
<proteinExistence type="predicted"/>
<dbReference type="AlphaFoldDB" id="A0A0F9V4K0"/>
<feature type="region of interest" description="Disordered" evidence="1">
    <location>
        <begin position="188"/>
        <end position="246"/>
    </location>
</feature>
<name>A0A0F9V4K0_9ZZZZ</name>
<feature type="compositionally biased region" description="Basic and acidic residues" evidence="1">
    <location>
        <begin position="92"/>
        <end position="108"/>
    </location>
</feature>